<dbReference type="RefSeq" id="WP_027106555.1">
    <property type="nucleotide sequence ID" value="NZ_AUHP01000013.1"/>
</dbReference>
<dbReference type="PATRIC" id="fig|1122146.4.peg.296"/>
<dbReference type="AlphaFoldDB" id="A0A0R2KVF4"/>
<dbReference type="Proteomes" id="UP000051500">
    <property type="component" value="Unassembled WGS sequence"/>
</dbReference>
<sequence>MEKDYRKLLEDLYHKKIEYLDISAEEYMQFQKEYVNFEYRKNILGKAQKRGGARFYLVH</sequence>
<accession>A0A0R2KVF4</accession>
<keyword evidence="2" id="KW-1185">Reference proteome</keyword>
<organism evidence="1 2">
    <name type="scientific">Ligilactobacillus ceti DSM 22408</name>
    <dbReference type="NCBI Taxonomy" id="1122146"/>
    <lineage>
        <taxon>Bacteria</taxon>
        <taxon>Bacillati</taxon>
        <taxon>Bacillota</taxon>
        <taxon>Bacilli</taxon>
        <taxon>Lactobacillales</taxon>
        <taxon>Lactobacillaceae</taxon>
        <taxon>Ligilactobacillus</taxon>
    </lineage>
</organism>
<dbReference type="EMBL" id="JQBZ01000003">
    <property type="protein sequence ID" value="KRN90375.1"/>
    <property type="molecule type" value="Genomic_DNA"/>
</dbReference>
<name>A0A0R2KVF4_9LACO</name>
<reference evidence="1 2" key="1">
    <citation type="journal article" date="2015" name="Genome Announc.">
        <title>Expanding the biotechnology potential of lactobacilli through comparative genomics of 213 strains and associated genera.</title>
        <authorList>
            <person name="Sun Z."/>
            <person name="Harris H.M."/>
            <person name="McCann A."/>
            <person name="Guo C."/>
            <person name="Argimon S."/>
            <person name="Zhang W."/>
            <person name="Yang X."/>
            <person name="Jeffery I.B."/>
            <person name="Cooney J.C."/>
            <person name="Kagawa T.F."/>
            <person name="Liu W."/>
            <person name="Song Y."/>
            <person name="Salvetti E."/>
            <person name="Wrobel A."/>
            <person name="Rasinkangas P."/>
            <person name="Parkhill J."/>
            <person name="Rea M.C."/>
            <person name="O'Sullivan O."/>
            <person name="Ritari J."/>
            <person name="Douillard F.P."/>
            <person name="Paul Ross R."/>
            <person name="Yang R."/>
            <person name="Briner A.E."/>
            <person name="Felis G.E."/>
            <person name="de Vos W.M."/>
            <person name="Barrangou R."/>
            <person name="Klaenhammer T.R."/>
            <person name="Caufield P.W."/>
            <person name="Cui Y."/>
            <person name="Zhang H."/>
            <person name="O'Toole P.W."/>
        </authorList>
    </citation>
    <scope>NUCLEOTIDE SEQUENCE [LARGE SCALE GENOMIC DNA]</scope>
    <source>
        <strain evidence="1 2">DSM 22408</strain>
    </source>
</reference>
<proteinExistence type="predicted"/>
<dbReference type="OrthoDB" id="2146345at2"/>
<dbReference type="STRING" id="1122146.IV53_GL000290"/>
<comment type="caution">
    <text evidence="1">The sequence shown here is derived from an EMBL/GenBank/DDBJ whole genome shotgun (WGS) entry which is preliminary data.</text>
</comment>
<protein>
    <submittedName>
        <fullName evidence="1">Uncharacterized protein</fullName>
    </submittedName>
</protein>
<evidence type="ECO:0000313" key="1">
    <source>
        <dbReference type="EMBL" id="KRN90375.1"/>
    </source>
</evidence>
<evidence type="ECO:0000313" key="2">
    <source>
        <dbReference type="Proteomes" id="UP000051500"/>
    </source>
</evidence>
<gene>
    <name evidence="1" type="ORF">IV53_GL000290</name>
</gene>